<comment type="caution">
    <text evidence="1">The sequence shown here is derived from an EMBL/GenBank/DDBJ whole genome shotgun (WGS) entry which is preliminary data.</text>
</comment>
<dbReference type="OrthoDB" id="9133345at2"/>
<evidence type="ECO:0000313" key="2">
    <source>
        <dbReference type="Proteomes" id="UP000306236"/>
    </source>
</evidence>
<name>A0A4S5BQ32_9BURK</name>
<accession>A0A4S5BQ32</accession>
<reference evidence="1 2" key="1">
    <citation type="submission" date="2019-04" db="EMBL/GenBank/DDBJ databases">
        <title>Lampropedia sp YIM MLB12 draf genome.</title>
        <authorList>
            <person name="Wang Y.-X."/>
        </authorList>
    </citation>
    <scope>NUCLEOTIDE SEQUENCE [LARGE SCALE GENOMIC DNA]</scope>
    <source>
        <strain evidence="1 2">YIM MLB12</strain>
    </source>
</reference>
<organism evidence="1 2">
    <name type="scientific">Lampropedia aestuarii</name>
    <dbReference type="NCBI Taxonomy" id="2562762"/>
    <lineage>
        <taxon>Bacteria</taxon>
        <taxon>Pseudomonadati</taxon>
        <taxon>Pseudomonadota</taxon>
        <taxon>Betaproteobacteria</taxon>
        <taxon>Burkholderiales</taxon>
        <taxon>Comamonadaceae</taxon>
        <taxon>Lampropedia</taxon>
    </lineage>
</organism>
<keyword evidence="2" id="KW-1185">Reference proteome</keyword>
<dbReference type="RefSeq" id="WP_136406547.1">
    <property type="nucleotide sequence ID" value="NZ_JARXRQ010000016.1"/>
</dbReference>
<dbReference type="EMBL" id="SSWX01000011">
    <property type="protein sequence ID" value="THJ33273.1"/>
    <property type="molecule type" value="Genomic_DNA"/>
</dbReference>
<dbReference type="AlphaFoldDB" id="A0A4S5BQ32"/>
<dbReference type="Proteomes" id="UP000306236">
    <property type="component" value="Unassembled WGS sequence"/>
</dbReference>
<proteinExistence type="predicted"/>
<protein>
    <submittedName>
        <fullName evidence="1">Uncharacterized protein</fullName>
    </submittedName>
</protein>
<gene>
    <name evidence="1" type="ORF">E8K88_10155</name>
</gene>
<sequence>MTAIHLGYLQNTHTGQQRSLAQAKNPDLQASMAAMQRAAVSARQIALQTHTAIVTMKSGQMVRLEGEQLQMELAQLTQATAKALGK</sequence>
<evidence type="ECO:0000313" key="1">
    <source>
        <dbReference type="EMBL" id="THJ33273.1"/>
    </source>
</evidence>